<reference evidence="1" key="1">
    <citation type="submission" date="2022-07" db="EMBL/GenBank/DDBJ databases">
        <title>Phylogenomic reconstructions and comparative analyses of Kickxellomycotina fungi.</title>
        <authorList>
            <person name="Reynolds N.K."/>
            <person name="Stajich J.E."/>
            <person name="Barry K."/>
            <person name="Grigoriev I.V."/>
            <person name="Crous P."/>
            <person name="Smith M.E."/>
        </authorList>
    </citation>
    <scope>NUCLEOTIDE SEQUENCE</scope>
    <source>
        <strain evidence="1">BCRC 34381</strain>
    </source>
</reference>
<dbReference type="OrthoDB" id="1594986at2759"/>
<dbReference type="EMBL" id="JANBOI010001915">
    <property type="protein sequence ID" value="KAJ1725904.1"/>
    <property type="molecule type" value="Genomic_DNA"/>
</dbReference>
<accession>A0A9W8CUB6</accession>
<evidence type="ECO:0000313" key="2">
    <source>
        <dbReference type="Proteomes" id="UP001143981"/>
    </source>
</evidence>
<sequence>MSHVAGVFRGRLMRMTLRFAARVFSFCKGPRNQAIRAYTDSADGTSRAVSVTRQAYVSPYDRAVLLLERLLCLPCVSPIIYPILVDENARHASGIKDPTRPLRTLFARGSTLNMLVNELESPFVATIDLYERIEGVSYEHHQIGMFWRSCLAAGLVSEEALARIPAAALCDVEDAECLELMAAAVSAILDVLQHRDGWVQLDPRFIKLRDMYPAVHVSPGGPRHAALAAELSRTEVAYVQDLERLV</sequence>
<comment type="caution">
    <text evidence="1">The sequence shown here is derived from an EMBL/GenBank/DDBJ whole genome shotgun (WGS) entry which is preliminary data.</text>
</comment>
<evidence type="ECO:0000313" key="1">
    <source>
        <dbReference type="EMBL" id="KAJ1725904.1"/>
    </source>
</evidence>
<name>A0A9W8CUB6_9FUNG</name>
<dbReference type="AlphaFoldDB" id="A0A9W8CUB6"/>
<keyword evidence="2" id="KW-1185">Reference proteome</keyword>
<dbReference type="Proteomes" id="UP001143981">
    <property type="component" value="Unassembled WGS sequence"/>
</dbReference>
<organism evidence="1 2">
    <name type="scientific">Coemansia biformis</name>
    <dbReference type="NCBI Taxonomy" id="1286918"/>
    <lineage>
        <taxon>Eukaryota</taxon>
        <taxon>Fungi</taxon>
        <taxon>Fungi incertae sedis</taxon>
        <taxon>Zoopagomycota</taxon>
        <taxon>Kickxellomycotina</taxon>
        <taxon>Kickxellomycetes</taxon>
        <taxon>Kickxellales</taxon>
        <taxon>Kickxellaceae</taxon>
        <taxon>Coemansia</taxon>
    </lineage>
</organism>
<proteinExistence type="predicted"/>
<gene>
    <name evidence="1" type="ORF">LPJ61_005563</name>
</gene>
<protein>
    <submittedName>
        <fullName evidence="1">Uncharacterized protein</fullName>
    </submittedName>
</protein>
<feature type="non-terminal residue" evidence="1">
    <location>
        <position position="246"/>
    </location>
</feature>